<proteinExistence type="predicted"/>
<dbReference type="Gene3D" id="4.10.1000.40">
    <property type="match status" value="1"/>
</dbReference>
<feature type="compositionally biased region" description="Low complexity" evidence="2">
    <location>
        <begin position="86"/>
        <end position="95"/>
    </location>
</feature>
<dbReference type="InterPro" id="IPR000571">
    <property type="entry name" value="Znf_CCCH"/>
</dbReference>
<dbReference type="PROSITE" id="PS50103">
    <property type="entry name" value="ZF_C3H1"/>
    <property type="match status" value="1"/>
</dbReference>
<reference evidence="5" key="2">
    <citation type="journal article" date="2022" name="Microbiol. Resour. Announc.">
        <title>Whole-Genome Sequence of Entomortierella parvispora E1425, a Mucoromycotan Fungus Associated with Burkholderiaceae-Related Endosymbiotic Bacteria.</title>
        <authorList>
            <person name="Herlambang A."/>
            <person name="Guo Y."/>
            <person name="Takashima Y."/>
            <person name="Narisawa K."/>
            <person name="Ohta H."/>
            <person name="Nishizawa T."/>
        </authorList>
    </citation>
    <scope>NUCLEOTIDE SEQUENCE</scope>
    <source>
        <strain evidence="5">E1425</strain>
    </source>
</reference>
<feature type="region of interest" description="Disordered" evidence="2">
    <location>
        <begin position="384"/>
        <end position="431"/>
    </location>
</feature>
<sequence>MASSNSIANNTAVRLGAAALLSGVLIYWIWASTQSSSEPSAPEGASGKSKKKKSSKSSTTTTVTTETTTTSSSSSAPEKIPEPSLDSKASSKDASVIADIPESSSSVPLAEAADHTTEKDDTVAMHVTDAEEVVQVLEKEISVAHTDAQLEMVVENLQASVLPKEEIVLEEIVLDEQEVEATEVVEDIEQVESVEELEELEQHVQDTDVGAETPTTLVGDESDLAHTHNDTTSHAQETIVQEDKPVSDKAKSLTSAVADKAQTLQEVSREAQHTELNAKAPVFQPTWMMQNGTSAPAQAYSTPARLSVDLSRQNLQQTTQQQYQQHSQLQQQQQQSSGQAVKIKARCRFWPNCTNKSCKFTHPSLPCRDPDNCSFGDRCNFIHPKDLIPRPPRKDKKDGARPNGRGKPRPGSTDSTSTLTDDVQVNYTGPK</sequence>
<feature type="compositionally biased region" description="Basic and acidic residues" evidence="2">
    <location>
        <begin position="241"/>
        <end position="251"/>
    </location>
</feature>
<feature type="zinc finger region" description="C3H1-type" evidence="1">
    <location>
        <begin position="352"/>
        <end position="386"/>
    </location>
</feature>
<name>A0A9P3M057_9FUNG</name>
<evidence type="ECO:0000256" key="2">
    <source>
        <dbReference type="SAM" id="MobiDB-lite"/>
    </source>
</evidence>
<keyword evidence="3" id="KW-0812">Transmembrane</keyword>
<keyword evidence="1" id="KW-0862">Zinc</keyword>
<feature type="compositionally biased region" description="Low complexity" evidence="2">
    <location>
        <begin position="56"/>
        <end position="75"/>
    </location>
</feature>
<feature type="region of interest" description="Disordered" evidence="2">
    <location>
        <begin position="222"/>
        <end position="254"/>
    </location>
</feature>
<keyword evidence="1" id="KW-0863">Zinc-finger</keyword>
<evidence type="ECO:0000313" key="5">
    <source>
        <dbReference type="EMBL" id="GJJ76959.1"/>
    </source>
</evidence>
<keyword evidence="1" id="KW-0479">Metal-binding</keyword>
<evidence type="ECO:0000256" key="1">
    <source>
        <dbReference type="PROSITE-ProRule" id="PRU00723"/>
    </source>
</evidence>
<dbReference type="EMBL" id="BQFW01000013">
    <property type="protein sequence ID" value="GJJ76959.1"/>
    <property type="molecule type" value="Genomic_DNA"/>
</dbReference>
<feature type="compositionally biased region" description="Low complexity" evidence="2">
    <location>
        <begin position="412"/>
        <end position="422"/>
    </location>
</feature>
<dbReference type="Pfam" id="PF14608">
    <property type="entry name" value="zf-CCCH_2"/>
    <property type="match status" value="2"/>
</dbReference>
<dbReference type="Proteomes" id="UP000827284">
    <property type="component" value="Unassembled WGS sequence"/>
</dbReference>
<evidence type="ECO:0000313" key="6">
    <source>
        <dbReference type="Proteomes" id="UP000827284"/>
    </source>
</evidence>
<protein>
    <recommendedName>
        <fullName evidence="4">C3H1-type domain-containing protein</fullName>
    </recommendedName>
</protein>
<reference evidence="5" key="1">
    <citation type="submission" date="2021-11" db="EMBL/GenBank/DDBJ databases">
        <authorList>
            <person name="Herlambang A."/>
            <person name="Guo Y."/>
            <person name="Takashima Y."/>
            <person name="Nishizawa T."/>
        </authorList>
    </citation>
    <scope>NUCLEOTIDE SEQUENCE</scope>
    <source>
        <strain evidence="5">E1425</strain>
    </source>
</reference>
<evidence type="ECO:0000256" key="3">
    <source>
        <dbReference type="SAM" id="Phobius"/>
    </source>
</evidence>
<accession>A0A9P3M057</accession>
<feature type="compositionally biased region" description="Low complexity" evidence="2">
    <location>
        <begin position="35"/>
        <end position="47"/>
    </location>
</feature>
<keyword evidence="3" id="KW-1133">Transmembrane helix</keyword>
<comment type="caution">
    <text evidence="5">The sequence shown here is derived from an EMBL/GenBank/DDBJ whole genome shotgun (WGS) entry which is preliminary data.</text>
</comment>
<feature type="domain" description="C3H1-type" evidence="4">
    <location>
        <begin position="352"/>
        <end position="386"/>
    </location>
</feature>
<dbReference type="AlphaFoldDB" id="A0A9P3M057"/>
<dbReference type="GO" id="GO:0008270">
    <property type="term" value="F:zinc ion binding"/>
    <property type="evidence" value="ECO:0007669"/>
    <property type="project" value="UniProtKB-KW"/>
</dbReference>
<organism evidence="5 6">
    <name type="scientific">Entomortierella parvispora</name>
    <dbReference type="NCBI Taxonomy" id="205924"/>
    <lineage>
        <taxon>Eukaryota</taxon>
        <taxon>Fungi</taxon>
        <taxon>Fungi incertae sedis</taxon>
        <taxon>Mucoromycota</taxon>
        <taxon>Mortierellomycotina</taxon>
        <taxon>Mortierellomycetes</taxon>
        <taxon>Mortierellales</taxon>
        <taxon>Mortierellaceae</taxon>
        <taxon>Entomortierella</taxon>
    </lineage>
</organism>
<feature type="transmembrane region" description="Helical" evidence="3">
    <location>
        <begin position="12"/>
        <end position="30"/>
    </location>
</feature>
<gene>
    <name evidence="5" type="ORF">EMPS_09318</name>
</gene>
<evidence type="ECO:0000259" key="4">
    <source>
        <dbReference type="PROSITE" id="PS50103"/>
    </source>
</evidence>
<keyword evidence="3" id="KW-0472">Membrane</keyword>
<keyword evidence="6" id="KW-1185">Reference proteome</keyword>
<feature type="region of interest" description="Disordered" evidence="2">
    <location>
        <begin position="34"/>
        <end position="120"/>
    </location>
</feature>
<dbReference type="OrthoDB" id="438553at2759"/>